<proteinExistence type="predicted"/>
<organism evidence="3 4">
    <name type="scientific">Kalanchoe fedtschenkoi</name>
    <name type="common">Lavender scallops</name>
    <name type="synonym">South American air plant</name>
    <dbReference type="NCBI Taxonomy" id="63787"/>
    <lineage>
        <taxon>Eukaryota</taxon>
        <taxon>Viridiplantae</taxon>
        <taxon>Streptophyta</taxon>
        <taxon>Embryophyta</taxon>
        <taxon>Tracheophyta</taxon>
        <taxon>Spermatophyta</taxon>
        <taxon>Magnoliopsida</taxon>
        <taxon>eudicotyledons</taxon>
        <taxon>Gunneridae</taxon>
        <taxon>Pentapetalae</taxon>
        <taxon>Saxifragales</taxon>
        <taxon>Crassulaceae</taxon>
        <taxon>Kalanchoe</taxon>
    </lineage>
</organism>
<name>A0A7N0T089_KALFE</name>
<protein>
    <submittedName>
        <fullName evidence="3">Uncharacterized protein</fullName>
    </submittedName>
</protein>
<dbReference type="InterPro" id="IPR006839">
    <property type="entry name" value="DarP"/>
</dbReference>
<dbReference type="CDD" id="cd16331">
    <property type="entry name" value="YjgA-like"/>
    <property type="match status" value="1"/>
</dbReference>
<dbReference type="SUPFAM" id="SSF158710">
    <property type="entry name" value="PSPTO4464-like"/>
    <property type="match status" value="1"/>
</dbReference>
<keyword evidence="1" id="KW-0175">Coiled coil</keyword>
<dbReference type="OMA" id="ASFIHFV"/>
<reference evidence="3" key="1">
    <citation type="submission" date="2021-01" db="UniProtKB">
        <authorList>
            <consortium name="EnsemblPlants"/>
        </authorList>
    </citation>
    <scope>IDENTIFICATION</scope>
</reference>
<feature type="coiled-coil region" evidence="1">
    <location>
        <begin position="250"/>
        <end position="277"/>
    </location>
</feature>
<dbReference type="AlphaFoldDB" id="A0A7N0T089"/>
<dbReference type="PANTHER" id="PTHR36898">
    <property type="entry name" value="OSJNBB0026I12.6 PROTEIN"/>
    <property type="match status" value="1"/>
</dbReference>
<dbReference type="Gene3D" id="1.10.60.30">
    <property type="entry name" value="PSPTO4464-like domains"/>
    <property type="match status" value="1"/>
</dbReference>
<dbReference type="Pfam" id="PF04751">
    <property type="entry name" value="DarP"/>
    <property type="match status" value="1"/>
</dbReference>
<evidence type="ECO:0000256" key="1">
    <source>
        <dbReference type="SAM" id="Coils"/>
    </source>
</evidence>
<dbReference type="Proteomes" id="UP000594263">
    <property type="component" value="Unplaced"/>
</dbReference>
<feature type="region of interest" description="Disordered" evidence="2">
    <location>
        <begin position="189"/>
        <end position="218"/>
    </location>
</feature>
<dbReference type="PANTHER" id="PTHR36898:SF1">
    <property type="entry name" value="OS04G0250700 PROTEIN"/>
    <property type="match status" value="1"/>
</dbReference>
<feature type="region of interest" description="Disordered" evidence="2">
    <location>
        <begin position="62"/>
        <end position="99"/>
    </location>
</feature>
<dbReference type="Gramene" id="Kaladp0016s0097.1.v1.1">
    <property type="protein sequence ID" value="Kaladp0016s0097.1.v1.1"/>
    <property type="gene ID" value="Kaladp0016s0097.v1.1"/>
</dbReference>
<feature type="compositionally biased region" description="Basic and acidic residues" evidence="2">
    <location>
        <begin position="79"/>
        <end position="92"/>
    </location>
</feature>
<dbReference type="InterPro" id="IPR023153">
    <property type="entry name" value="DarP_sf"/>
</dbReference>
<evidence type="ECO:0000313" key="3">
    <source>
        <dbReference type="EnsemblPlants" id="Kaladp0016s0097.1.v1.1"/>
    </source>
</evidence>
<evidence type="ECO:0000256" key="2">
    <source>
        <dbReference type="SAM" id="MobiDB-lite"/>
    </source>
</evidence>
<accession>A0A7N0T089</accession>
<keyword evidence="4" id="KW-1185">Reference proteome</keyword>
<sequence length="306" mass="35149">MAQHLIIRPLTRRWPKLQNPACSFSTTVLRLQNLIWPAMTKSNACNFPLVLVHSGNRGAHFKPRGLRLRNTPVPSEMQQSKKEESEAEERRSRNEKKRLARQAVRCGMELAELSDSQIKRILKAVNSEPELFEAIALVKRFGNDVREGKRRQFNYIGKLLRDVDSELIEELIRAAKDGGLTQVLASHGPVSLTVEEDADDEQEEEDLEEEESDEEDKVTVSHIETASRWFDGLVSKDLSITKEVYSISSVEFDRQELRKLVRNVQLVQEQQDNVDENSAELDLRQMRAQKSLNHFLFSLAKRMPSD</sequence>
<feature type="compositionally biased region" description="Acidic residues" evidence="2">
    <location>
        <begin position="194"/>
        <end position="216"/>
    </location>
</feature>
<evidence type="ECO:0000313" key="4">
    <source>
        <dbReference type="Proteomes" id="UP000594263"/>
    </source>
</evidence>
<dbReference type="EnsemblPlants" id="Kaladp0016s0097.1.v1.1">
    <property type="protein sequence ID" value="Kaladp0016s0097.1.v1.1"/>
    <property type="gene ID" value="Kaladp0016s0097.v1.1"/>
</dbReference>